<keyword evidence="2" id="KW-1185">Reference proteome</keyword>
<name>A0A9N9F3X7_9GLOM</name>
<dbReference type="EMBL" id="CAJVPY010001106">
    <property type="protein sequence ID" value="CAG8507444.1"/>
    <property type="molecule type" value="Genomic_DNA"/>
</dbReference>
<comment type="caution">
    <text evidence="1">The sequence shown here is derived from an EMBL/GenBank/DDBJ whole genome shotgun (WGS) entry which is preliminary data.</text>
</comment>
<dbReference type="Proteomes" id="UP000789405">
    <property type="component" value="Unassembled WGS sequence"/>
</dbReference>
<dbReference type="AlphaFoldDB" id="A0A9N9F3X7"/>
<sequence length="69" mass="7984">MLKSPFKEFVTHNKVKKLKLRALNENDDCAKDLDVDPEDSDLRVTDPVTRGNQRRVYDIISKLVIQVSK</sequence>
<accession>A0A9N9F3X7</accession>
<protein>
    <submittedName>
        <fullName evidence="1">27487_t:CDS:1</fullName>
    </submittedName>
</protein>
<evidence type="ECO:0000313" key="1">
    <source>
        <dbReference type="EMBL" id="CAG8507444.1"/>
    </source>
</evidence>
<reference evidence="1" key="1">
    <citation type="submission" date="2021-06" db="EMBL/GenBank/DDBJ databases">
        <authorList>
            <person name="Kallberg Y."/>
            <person name="Tangrot J."/>
            <person name="Rosling A."/>
        </authorList>
    </citation>
    <scope>NUCLEOTIDE SEQUENCE</scope>
    <source>
        <strain evidence="1">MA453B</strain>
    </source>
</reference>
<evidence type="ECO:0000313" key="2">
    <source>
        <dbReference type="Proteomes" id="UP000789405"/>
    </source>
</evidence>
<organism evidence="1 2">
    <name type="scientific">Dentiscutata erythropus</name>
    <dbReference type="NCBI Taxonomy" id="1348616"/>
    <lineage>
        <taxon>Eukaryota</taxon>
        <taxon>Fungi</taxon>
        <taxon>Fungi incertae sedis</taxon>
        <taxon>Mucoromycota</taxon>
        <taxon>Glomeromycotina</taxon>
        <taxon>Glomeromycetes</taxon>
        <taxon>Diversisporales</taxon>
        <taxon>Gigasporaceae</taxon>
        <taxon>Dentiscutata</taxon>
    </lineage>
</organism>
<proteinExistence type="predicted"/>
<gene>
    <name evidence="1" type="ORF">DERYTH_LOCUS3211</name>
</gene>